<reference evidence="13" key="2">
    <citation type="submission" date="2012-11" db="EMBL/GenBank/DDBJ databases">
        <authorList>
            <person name="Kuo A."/>
            <person name="Curtis B.A."/>
            <person name="Tanifuji G."/>
            <person name="Burki F."/>
            <person name="Gruber A."/>
            <person name="Irimia M."/>
            <person name="Maruyama S."/>
            <person name="Arias M.C."/>
            <person name="Ball S.G."/>
            <person name="Gile G.H."/>
            <person name="Hirakawa Y."/>
            <person name="Hopkins J.F."/>
            <person name="Rensing S.A."/>
            <person name="Schmutz J."/>
            <person name="Symeonidi A."/>
            <person name="Elias M."/>
            <person name="Eveleigh R.J."/>
            <person name="Herman E.K."/>
            <person name="Klute M.J."/>
            <person name="Nakayama T."/>
            <person name="Obornik M."/>
            <person name="Reyes-Prieto A."/>
            <person name="Armbrust E.V."/>
            <person name="Aves S.J."/>
            <person name="Beiko R.G."/>
            <person name="Coutinho P."/>
            <person name="Dacks J.B."/>
            <person name="Durnford D.G."/>
            <person name="Fast N.M."/>
            <person name="Green B.R."/>
            <person name="Grisdale C."/>
            <person name="Hempe F."/>
            <person name="Henrissat B."/>
            <person name="Hoppner M.P."/>
            <person name="Ishida K.-I."/>
            <person name="Kim E."/>
            <person name="Koreny L."/>
            <person name="Kroth P.G."/>
            <person name="Liu Y."/>
            <person name="Malik S.-B."/>
            <person name="Maier U.G."/>
            <person name="McRose D."/>
            <person name="Mock T."/>
            <person name="Neilson J.A."/>
            <person name="Onodera N.T."/>
            <person name="Poole A.M."/>
            <person name="Pritham E.J."/>
            <person name="Richards T.A."/>
            <person name="Rocap G."/>
            <person name="Roy S.W."/>
            <person name="Sarai C."/>
            <person name="Schaack S."/>
            <person name="Shirato S."/>
            <person name="Slamovits C.H."/>
            <person name="Spencer D.F."/>
            <person name="Suzuki S."/>
            <person name="Worden A.Z."/>
            <person name="Zauner S."/>
            <person name="Barry K."/>
            <person name="Bell C."/>
            <person name="Bharti A.K."/>
            <person name="Crow J.A."/>
            <person name="Grimwood J."/>
            <person name="Kramer R."/>
            <person name="Lindquist E."/>
            <person name="Lucas S."/>
            <person name="Salamov A."/>
            <person name="McFadden G.I."/>
            <person name="Lane C.E."/>
            <person name="Keeling P.J."/>
            <person name="Gray M.W."/>
            <person name="Grigoriev I.V."/>
            <person name="Archibald J.M."/>
        </authorList>
    </citation>
    <scope>NUCLEOTIDE SEQUENCE</scope>
    <source>
        <strain evidence="13">CCMP2712</strain>
    </source>
</reference>
<dbReference type="EnsemblProtists" id="EKX33877">
    <property type="protein sequence ID" value="EKX33877"/>
    <property type="gene ID" value="GUITHDRAFT_147604"/>
</dbReference>
<evidence type="ECO:0000256" key="3">
    <source>
        <dbReference type="ARBA" id="ARBA00022692"/>
    </source>
</evidence>
<keyword evidence="13" id="KW-1185">Reference proteome</keyword>
<accession>L1ICS7</accession>
<dbReference type="eggNOG" id="ENOG502T1EY">
    <property type="taxonomic scope" value="Eukaryota"/>
</dbReference>
<evidence type="ECO:0000256" key="7">
    <source>
        <dbReference type="ARBA" id="ARBA00023157"/>
    </source>
</evidence>
<dbReference type="HOGENOM" id="CLU_999079_0_0_1"/>
<evidence type="ECO:0000256" key="1">
    <source>
        <dbReference type="ARBA" id="ARBA00004308"/>
    </source>
</evidence>
<dbReference type="OrthoDB" id="10424524at2759"/>
<protein>
    <recommendedName>
        <fullName evidence="10">MRH domain-containing protein</fullName>
    </recommendedName>
</protein>
<keyword evidence="7" id="KW-1015">Disulfide bond</keyword>
<organism evidence="11">
    <name type="scientific">Guillardia theta (strain CCMP2712)</name>
    <name type="common">Cryptophyte</name>
    <dbReference type="NCBI Taxonomy" id="905079"/>
    <lineage>
        <taxon>Eukaryota</taxon>
        <taxon>Cryptophyceae</taxon>
        <taxon>Pyrenomonadales</taxon>
        <taxon>Geminigeraceae</taxon>
        <taxon>Guillardia</taxon>
    </lineage>
</organism>
<dbReference type="Proteomes" id="UP000011087">
    <property type="component" value="Unassembled WGS sequence"/>
</dbReference>
<dbReference type="PROSITE" id="PS51914">
    <property type="entry name" value="MRH"/>
    <property type="match status" value="1"/>
</dbReference>
<keyword evidence="6 8" id="KW-0472">Membrane</keyword>
<dbReference type="GeneID" id="17290618"/>
<feature type="chain" id="PRO_5008769884" description="MRH domain-containing protein" evidence="9">
    <location>
        <begin position="23"/>
        <end position="279"/>
    </location>
</feature>
<dbReference type="PANTHER" id="PTHR15071:SF0">
    <property type="entry name" value="MANNOSE 6-PHOSPHATE RECEPTOR-LIKE PROTEIN 1"/>
    <property type="match status" value="1"/>
</dbReference>
<evidence type="ECO:0000256" key="2">
    <source>
        <dbReference type="ARBA" id="ARBA00022448"/>
    </source>
</evidence>
<sequence>MLYATKAILVLTLKLMAMGVKADSTGEHECRWKYNQLHWDLTPLIRHSPQRDYRVKRDRWEFYLNVCANTIKVKGPAYSPPAQVEQVPSTCKQQFGPTAERSPGYQTLQHDGETACYYMGNVHTAKWGLLDENNPEDGVKLTYSAGTKCDAKTGRSIEYHFICDPQIGVGQPVTVAGECRFMVIWQTIYACPFYPTHYPRLLLWSSVAIVLYLLMGFAYNIRNNGMKVSLAAIPHSSSFLALWAWLKYLVMSLFGFLFGNRERDIGSSEETTRLNPTPV</sequence>
<dbReference type="SUPFAM" id="SSF50911">
    <property type="entry name" value="Mannose 6-phosphate receptor domain"/>
    <property type="match status" value="1"/>
</dbReference>
<reference evidence="12" key="3">
    <citation type="submission" date="2016-03" db="UniProtKB">
        <authorList>
            <consortium name="EnsemblProtists"/>
        </authorList>
    </citation>
    <scope>IDENTIFICATION</scope>
</reference>
<dbReference type="PANTHER" id="PTHR15071">
    <property type="entry name" value="MANNOSE-6-PHOSPHATE RECEPTOR FAMILY MEMBER"/>
    <property type="match status" value="1"/>
</dbReference>
<evidence type="ECO:0000313" key="13">
    <source>
        <dbReference type="Proteomes" id="UP000011087"/>
    </source>
</evidence>
<evidence type="ECO:0000256" key="5">
    <source>
        <dbReference type="ARBA" id="ARBA00022989"/>
    </source>
</evidence>
<dbReference type="KEGG" id="gtt:GUITHDRAFT_147604"/>
<dbReference type="PaxDb" id="55529-EKX33877"/>
<evidence type="ECO:0000259" key="10">
    <source>
        <dbReference type="PROSITE" id="PS51914"/>
    </source>
</evidence>
<comment type="subcellular location">
    <subcellularLocation>
        <location evidence="1">Endomembrane system</location>
    </subcellularLocation>
</comment>
<dbReference type="EMBL" id="JH993126">
    <property type="protein sequence ID" value="EKX33877.1"/>
    <property type="molecule type" value="Genomic_DNA"/>
</dbReference>
<dbReference type="GO" id="GO:0010008">
    <property type="term" value="C:endosome membrane"/>
    <property type="evidence" value="ECO:0007669"/>
    <property type="project" value="UniProtKB-SubCell"/>
</dbReference>
<evidence type="ECO:0000313" key="11">
    <source>
        <dbReference type="EMBL" id="EKX33877.1"/>
    </source>
</evidence>
<evidence type="ECO:0000256" key="9">
    <source>
        <dbReference type="SAM" id="SignalP"/>
    </source>
</evidence>
<dbReference type="InterPro" id="IPR044865">
    <property type="entry name" value="MRH_dom"/>
</dbReference>
<evidence type="ECO:0000256" key="4">
    <source>
        <dbReference type="ARBA" id="ARBA00022729"/>
    </source>
</evidence>
<gene>
    <name evidence="11" type="ORF">GUITHDRAFT_147604</name>
</gene>
<proteinExistence type="predicted"/>
<dbReference type="RefSeq" id="XP_005820857.1">
    <property type="nucleotide sequence ID" value="XM_005820800.1"/>
</dbReference>
<evidence type="ECO:0000256" key="6">
    <source>
        <dbReference type="ARBA" id="ARBA00023136"/>
    </source>
</evidence>
<name>L1ICS7_GUITC</name>
<keyword evidence="3 8" id="KW-0812">Transmembrane</keyword>
<dbReference type="InterPro" id="IPR009011">
    <property type="entry name" value="Man6P_isomerase_rcpt-bd_dom_sf"/>
</dbReference>
<feature type="transmembrane region" description="Helical" evidence="8">
    <location>
        <begin position="201"/>
        <end position="219"/>
    </location>
</feature>
<keyword evidence="4 9" id="KW-0732">Signal</keyword>
<dbReference type="AlphaFoldDB" id="L1ICS7"/>
<dbReference type="GO" id="GO:0000139">
    <property type="term" value="C:Golgi membrane"/>
    <property type="evidence" value="ECO:0007669"/>
    <property type="project" value="UniProtKB-SubCell"/>
</dbReference>
<evidence type="ECO:0000256" key="8">
    <source>
        <dbReference type="SAM" id="Phobius"/>
    </source>
</evidence>
<feature type="transmembrane region" description="Helical" evidence="8">
    <location>
        <begin position="239"/>
        <end position="258"/>
    </location>
</feature>
<feature type="signal peptide" evidence="9">
    <location>
        <begin position="1"/>
        <end position="22"/>
    </location>
</feature>
<evidence type="ECO:0000313" key="12">
    <source>
        <dbReference type="EnsemblProtists" id="EKX33877"/>
    </source>
</evidence>
<reference evidence="11 13" key="1">
    <citation type="journal article" date="2012" name="Nature">
        <title>Algal genomes reveal evolutionary mosaicism and the fate of nucleomorphs.</title>
        <authorList>
            <consortium name="DOE Joint Genome Institute"/>
            <person name="Curtis B.A."/>
            <person name="Tanifuji G."/>
            <person name="Burki F."/>
            <person name="Gruber A."/>
            <person name="Irimia M."/>
            <person name="Maruyama S."/>
            <person name="Arias M.C."/>
            <person name="Ball S.G."/>
            <person name="Gile G.H."/>
            <person name="Hirakawa Y."/>
            <person name="Hopkins J.F."/>
            <person name="Kuo A."/>
            <person name="Rensing S.A."/>
            <person name="Schmutz J."/>
            <person name="Symeonidi A."/>
            <person name="Elias M."/>
            <person name="Eveleigh R.J."/>
            <person name="Herman E.K."/>
            <person name="Klute M.J."/>
            <person name="Nakayama T."/>
            <person name="Obornik M."/>
            <person name="Reyes-Prieto A."/>
            <person name="Armbrust E.V."/>
            <person name="Aves S.J."/>
            <person name="Beiko R.G."/>
            <person name="Coutinho P."/>
            <person name="Dacks J.B."/>
            <person name="Durnford D.G."/>
            <person name="Fast N.M."/>
            <person name="Green B.R."/>
            <person name="Grisdale C.J."/>
            <person name="Hempel F."/>
            <person name="Henrissat B."/>
            <person name="Hoppner M.P."/>
            <person name="Ishida K."/>
            <person name="Kim E."/>
            <person name="Koreny L."/>
            <person name="Kroth P.G."/>
            <person name="Liu Y."/>
            <person name="Malik S.B."/>
            <person name="Maier U.G."/>
            <person name="McRose D."/>
            <person name="Mock T."/>
            <person name="Neilson J.A."/>
            <person name="Onodera N.T."/>
            <person name="Poole A.M."/>
            <person name="Pritham E.J."/>
            <person name="Richards T.A."/>
            <person name="Rocap G."/>
            <person name="Roy S.W."/>
            <person name="Sarai C."/>
            <person name="Schaack S."/>
            <person name="Shirato S."/>
            <person name="Slamovits C.H."/>
            <person name="Spencer D.F."/>
            <person name="Suzuki S."/>
            <person name="Worden A.Z."/>
            <person name="Zauner S."/>
            <person name="Barry K."/>
            <person name="Bell C."/>
            <person name="Bharti A.K."/>
            <person name="Crow J.A."/>
            <person name="Grimwood J."/>
            <person name="Kramer R."/>
            <person name="Lindquist E."/>
            <person name="Lucas S."/>
            <person name="Salamov A."/>
            <person name="McFadden G.I."/>
            <person name="Lane C.E."/>
            <person name="Keeling P.J."/>
            <person name="Gray M.W."/>
            <person name="Grigoriev I.V."/>
            <person name="Archibald J.M."/>
        </authorList>
    </citation>
    <scope>NUCLEOTIDE SEQUENCE</scope>
    <source>
        <strain evidence="11 13">CCMP2712</strain>
    </source>
</reference>
<keyword evidence="2" id="KW-0813">Transport</keyword>
<feature type="domain" description="MRH" evidence="10">
    <location>
        <begin position="28"/>
        <end position="193"/>
    </location>
</feature>
<dbReference type="Gene3D" id="2.70.130.10">
    <property type="entry name" value="Mannose-6-phosphate receptor binding domain"/>
    <property type="match status" value="1"/>
</dbReference>
<keyword evidence="5 8" id="KW-1133">Transmembrane helix</keyword>